<dbReference type="AlphaFoldDB" id="A0A9N9JLK4"/>
<accession>A0A9N9JLK4</accession>
<feature type="transmembrane region" description="Helical" evidence="1">
    <location>
        <begin position="12"/>
        <end position="34"/>
    </location>
</feature>
<keyword evidence="1" id="KW-0812">Transmembrane</keyword>
<dbReference type="Proteomes" id="UP000789405">
    <property type="component" value="Unassembled WGS sequence"/>
</dbReference>
<keyword evidence="1" id="KW-1133">Transmembrane helix</keyword>
<name>A0A9N9JLK4_9GLOM</name>
<comment type="caution">
    <text evidence="2">The sequence shown here is derived from an EMBL/GenBank/DDBJ whole genome shotgun (WGS) entry which is preliminary data.</text>
</comment>
<feature type="transmembrane region" description="Helical" evidence="1">
    <location>
        <begin position="84"/>
        <end position="104"/>
    </location>
</feature>
<organism evidence="2 3">
    <name type="scientific">Dentiscutata erythropus</name>
    <dbReference type="NCBI Taxonomy" id="1348616"/>
    <lineage>
        <taxon>Eukaryota</taxon>
        <taxon>Fungi</taxon>
        <taxon>Fungi incertae sedis</taxon>
        <taxon>Mucoromycota</taxon>
        <taxon>Glomeromycotina</taxon>
        <taxon>Glomeromycetes</taxon>
        <taxon>Diversisporales</taxon>
        <taxon>Gigasporaceae</taxon>
        <taxon>Dentiscutata</taxon>
    </lineage>
</organism>
<keyword evidence="1" id="KW-0472">Membrane</keyword>
<dbReference type="EMBL" id="CAJVPY010025173">
    <property type="protein sequence ID" value="CAG8787842.1"/>
    <property type="molecule type" value="Genomic_DNA"/>
</dbReference>
<protein>
    <submittedName>
        <fullName evidence="2">999_t:CDS:1</fullName>
    </submittedName>
</protein>
<evidence type="ECO:0000313" key="3">
    <source>
        <dbReference type="Proteomes" id="UP000789405"/>
    </source>
</evidence>
<sequence>MPKLIDEPYKPIYWVVCGLKIIFHLTFIILWIYQAIYNPFKETFNDYNRLLVEGIIMAALFALSIISLTILISSNEQIWDLYSIMTVSLWAISALTLIQDITLIQKDINCIFFKLVKEVGSTDYFKNLLISFIIGFLNLAYDVTYVIKRKGRGGNENNIIDMIIPITFAM</sequence>
<gene>
    <name evidence="2" type="ORF">DERYTH_LOCUS20783</name>
</gene>
<reference evidence="2" key="1">
    <citation type="submission" date="2021-06" db="EMBL/GenBank/DDBJ databases">
        <authorList>
            <person name="Kallberg Y."/>
            <person name="Tangrot J."/>
            <person name="Rosling A."/>
        </authorList>
    </citation>
    <scope>NUCLEOTIDE SEQUENCE</scope>
    <source>
        <strain evidence="2">MA453B</strain>
    </source>
</reference>
<evidence type="ECO:0000313" key="2">
    <source>
        <dbReference type="EMBL" id="CAG8787842.1"/>
    </source>
</evidence>
<proteinExistence type="predicted"/>
<feature type="transmembrane region" description="Helical" evidence="1">
    <location>
        <begin position="124"/>
        <end position="147"/>
    </location>
</feature>
<evidence type="ECO:0000256" key="1">
    <source>
        <dbReference type="SAM" id="Phobius"/>
    </source>
</evidence>
<feature type="transmembrane region" description="Helical" evidence="1">
    <location>
        <begin position="54"/>
        <end position="72"/>
    </location>
</feature>
<keyword evidence="3" id="KW-1185">Reference proteome</keyword>
<feature type="non-terminal residue" evidence="2">
    <location>
        <position position="1"/>
    </location>
</feature>